<dbReference type="InterPro" id="IPR000794">
    <property type="entry name" value="Beta-ketoacyl_synthase"/>
</dbReference>
<evidence type="ECO:0000256" key="2">
    <source>
        <dbReference type="ARBA" id="ARBA00022679"/>
    </source>
</evidence>
<dbReference type="CDD" id="cd00834">
    <property type="entry name" value="KAS_I_II"/>
    <property type="match status" value="1"/>
</dbReference>
<dbReference type="PROSITE" id="PS52004">
    <property type="entry name" value="KS3_2"/>
    <property type="match status" value="1"/>
</dbReference>
<keyword evidence="7" id="KW-1185">Reference proteome</keyword>
<evidence type="ECO:0000256" key="4">
    <source>
        <dbReference type="SAM" id="MobiDB-lite"/>
    </source>
</evidence>
<dbReference type="OrthoDB" id="9808669at2"/>
<dbReference type="Pfam" id="PF00109">
    <property type="entry name" value="ketoacyl-synt"/>
    <property type="match status" value="1"/>
</dbReference>
<accession>E0I8M7</accession>
<comment type="similarity">
    <text evidence="1 3">Belongs to the thiolase-like superfamily. Beta-ketoacyl-ACP synthases family.</text>
</comment>
<reference evidence="6 7" key="1">
    <citation type="submission" date="2010-07" db="EMBL/GenBank/DDBJ databases">
        <title>The draft genome of Paenibacillus curdlanolyticus YK9.</title>
        <authorList>
            <consortium name="US DOE Joint Genome Institute (JGI-PGF)"/>
            <person name="Lucas S."/>
            <person name="Copeland A."/>
            <person name="Lapidus A."/>
            <person name="Cheng J.-F."/>
            <person name="Bruce D."/>
            <person name="Goodwin L."/>
            <person name="Pitluck S."/>
            <person name="Land M.L."/>
            <person name="Hauser L."/>
            <person name="Chang Y.-J."/>
            <person name="Jeffries C."/>
            <person name="Anderson I.J."/>
            <person name="Johnson E."/>
            <person name="Loganathan U."/>
            <person name="Mulhopadhyay B."/>
            <person name="Kyrpides N."/>
            <person name="Woyke T.J."/>
        </authorList>
    </citation>
    <scope>NUCLEOTIDE SEQUENCE [LARGE SCALE GENOMIC DNA]</scope>
    <source>
        <strain evidence="6 7">YK9</strain>
    </source>
</reference>
<dbReference type="STRING" id="717606.PaecuDRAFT_1980"/>
<evidence type="ECO:0000259" key="5">
    <source>
        <dbReference type="PROSITE" id="PS52004"/>
    </source>
</evidence>
<dbReference type="GO" id="GO:0005829">
    <property type="term" value="C:cytosol"/>
    <property type="evidence" value="ECO:0007669"/>
    <property type="project" value="TreeGrafter"/>
</dbReference>
<feature type="region of interest" description="Disordered" evidence="4">
    <location>
        <begin position="218"/>
        <end position="244"/>
    </location>
</feature>
<keyword evidence="2 3" id="KW-0808">Transferase</keyword>
<organism evidence="6 7">
    <name type="scientific">Paenibacillus curdlanolyticus YK9</name>
    <dbReference type="NCBI Taxonomy" id="717606"/>
    <lineage>
        <taxon>Bacteria</taxon>
        <taxon>Bacillati</taxon>
        <taxon>Bacillota</taxon>
        <taxon>Bacilli</taxon>
        <taxon>Bacillales</taxon>
        <taxon>Paenibacillaceae</taxon>
        <taxon>Paenibacillus</taxon>
    </lineage>
</organism>
<proteinExistence type="inferred from homology"/>
<feature type="domain" description="Ketosynthase family 3 (KS3)" evidence="5">
    <location>
        <begin position="4"/>
        <end position="379"/>
    </location>
</feature>
<dbReference type="InterPro" id="IPR016039">
    <property type="entry name" value="Thiolase-like"/>
</dbReference>
<dbReference type="PANTHER" id="PTHR11712:SF320">
    <property type="entry name" value="BETA-KETOACYL SYNTHASE"/>
    <property type="match status" value="1"/>
</dbReference>
<feature type="compositionally biased region" description="Polar residues" evidence="4">
    <location>
        <begin position="230"/>
        <end position="239"/>
    </location>
</feature>
<name>E0I8M7_9BACL</name>
<protein>
    <submittedName>
        <fullName evidence="6">Beta-ketoacyl synthase</fullName>
    </submittedName>
</protein>
<dbReference type="RefSeq" id="WP_006037988.1">
    <property type="nucleotide sequence ID" value="NZ_AEDD01000004.1"/>
</dbReference>
<dbReference type="EMBL" id="AEDD01000004">
    <property type="protein sequence ID" value="EFM11532.1"/>
    <property type="molecule type" value="Genomic_DNA"/>
</dbReference>
<dbReference type="PANTHER" id="PTHR11712">
    <property type="entry name" value="POLYKETIDE SYNTHASE-RELATED"/>
    <property type="match status" value="1"/>
</dbReference>
<dbReference type="Gene3D" id="3.40.47.10">
    <property type="match status" value="1"/>
</dbReference>
<dbReference type="eggNOG" id="COG0304">
    <property type="taxonomic scope" value="Bacteria"/>
</dbReference>
<dbReference type="SMART" id="SM00825">
    <property type="entry name" value="PKS_KS"/>
    <property type="match status" value="1"/>
</dbReference>
<dbReference type="InterPro" id="IPR014031">
    <property type="entry name" value="Ketoacyl_synth_C"/>
</dbReference>
<dbReference type="AlphaFoldDB" id="E0I8M7"/>
<evidence type="ECO:0000313" key="7">
    <source>
        <dbReference type="Proteomes" id="UP000005387"/>
    </source>
</evidence>
<sequence length="388" mass="40260">MTIEGLPVVTGMGMLSSLGGDAAANWDNLCAGQRGFRPVTLFDTAKFRSPLGGEVEGEYPRTGKERMAAFGRQALIEALQSAGLSADELDMNKTAIVVGTSLGHLFENEEGAVPLDEFMPIMLKAAGLQVPYFTLSTACSSGSDSVAIGMDLIAFMQYDVVLCGGIDVLDKYKMSGHSSLQTQSPTACTPFSIHTDGTTLGEGAAFLVLESGSHAQRRGARPLARAAGRSSTTDTQSVTAPDETGGGAIRAIRQALAQSDYEPDQVAYVNAHGSGTPTNDAMEAVVYDALFKNEFIPVSSTKAAVGHTLGATGTLEAVVTVQALLHHEAPPTAGLDEVAAAWSGANTVKGEAAAIRSGGPTLSVTYGFGGANTCLVFDAFRPQEEESV</sequence>
<dbReference type="GO" id="GO:0004315">
    <property type="term" value="F:3-oxoacyl-[acyl-carrier-protein] synthase activity"/>
    <property type="evidence" value="ECO:0007669"/>
    <property type="project" value="TreeGrafter"/>
</dbReference>
<gene>
    <name evidence="6" type="ORF">PaecuDRAFT_1980</name>
</gene>
<dbReference type="InterPro" id="IPR014030">
    <property type="entry name" value="Ketoacyl_synth_N"/>
</dbReference>
<dbReference type="Proteomes" id="UP000005387">
    <property type="component" value="Unassembled WGS sequence"/>
</dbReference>
<evidence type="ECO:0000256" key="1">
    <source>
        <dbReference type="ARBA" id="ARBA00008467"/>
    </source>
</evidence>
<evidence type="ECO:0000256" key="3">
    <source>
        <dbReference type="RuleBase" id="RU003694"/>
    </source>
</evidence>
<dbReference type="Pfam" id="PF02801">
    <property type="entry name" value="Ketoacyl-synt_C"/>
    <property type="match status" value="1"/>
</dbReference>
<dbReference type="InterPro" id="IPR020841">
    <property type="entry name" value="PKS_Beta-ketoAc_synthase_dom"/>
</dbReference>
<evidence type="ECO:0000313" key="6">
    <source>
        <dbReference type="EMBL" id="EFM11532.1"/>
    </source>
</evidence>
<dbReference type="GO" id="GO:0006633">
    <property type="term" value="P:fatty acid biosynthetic process"/>
    <property type="evidence" value="ECO:0007669"/>
    <property type="project" value="TreeGrafter"/>
</dbReference>
<dbReference type="SUPFAM" id="SSF53901">
    <property type="entry name" value="Thiolase-like"/>
    <property type="match status" value="1"/>
</dbReference>